<dbReference type="PANTHER" id="PTHR21666">
    <property type="entry name" value="PEPTIDASE-RELATED"/>
    <property type="match status" value="1"/>
</dbReference>
<dbReference type="PANTHER" id="PTHR21666:SF270">
    <property type="entry name" value="MUREIN HYDROLASE ACTIVATOR ENVC"/>
    <property type="match status" value="1"/>
</dbReference>
<sequence length="222" mass="22522">MLHLIHPALSRAAALEPRRLRHDALVAAAVAVALALAVNGTVSATLATAAENAAAQPQAQQFAAASVAVPPTVRDDFTVDVRPPLVYPVGAGAPIGSSFGLRPSTCAGCPSVHKGVDWTPGYGAPVVAMADGVVSLIGNPGSALGTHLEISHVIDGRSVTSVYAHLVAGSIPWALGDRVRVGDLVGNVGTTGVTVGAHLHFELRVDGVTIDPVPWLRANGAQ</sequence>
<organism evidence="2 3">
    <name type="scientific">Microcella frigidaquae</name>
    <dbReference type="NCBI Taxonomy" id="424758"/>
    <lineage>
        <taxon>Bacteria</taxon>
        <taxon>Bacillati</taxon>
        <taxon>Actinomycetota</taxon>
        <taxon>Actinomycetes</taxon>
        <taxon>Micrococcales</taxon>
        <taxon>Microbacteriaceae</taxon>
        <taxon>Microcella</taxon>
    </lineage>
</organism>
<feature type="domain" description="M23ase beta-sheet core" evidence="1">
    <location>
        <begin position="112"/>
        <end position="212"/>
    </location>
</feature>
<dbReference type="InterPro" id="IPR011055">
    <property type="entry name" value="Dup_hybrid_motif"/>
</dbReference>
<reference evidence="2 3" key="1">
    <citation type="submission" date="2020-08" db="EMBL/GenBank/DDBJ databases">
        <title>Sequencing the genomes of 1000 actinobacteria strains.</title>
        <authorList>
            <person name="Klenk H.-P."/>
        </authorList>
    </citation>
    <scope>NUCLEOTIDE SEQUENCE [LARGE SCALE GENOMIC DNA]</scope>
    <source>
        <strain evidence="2 3">DSM 23889</strain>
    </source>
</reference>
<evidence type="ECO:0000313" key="3">
    <source>
        <dbReference type="Proteomes" id="UP000552883"/>
    </source>
</evidence>
<dbReference type="SUPFAM" id="SSF51261">
    <property type="entry name" value="Duplicated hybrid motif"/>
    <property type="match status" value="1"/>
</dbReference>
<evidence type="ECO:0000313" key="2">
    <source>
        <dbReference type="EMBL" id="MBB5617264.1"/>
    </source>
</evidence>
<dbReference type="OrthoDB" id="1099523at2"/>
<proteinExistence type="predicted"/>
<comment type="caution">
    <text evidence="2">The sequence shown here is derived from an EMBL/GenBank/DDBJ whole genome shotgun (WGS) entry which is preliminary data.</text>
</comment>
<evidence type="ECO:0000259" key="1">
    <source>
        <dbReference type="Pfam" id="PF01551"/>
    </source>
</evidence>
<dbReference type="InterPro" id="IPR016047">
    <property type="entry name" value="M23ase_b-sheet_dom"/>
</dbReference>
<protein>
    <submittedName>
        <fullName evidence="2">Murein DD-endopeptidase MepM/ murein hydrolase activator NlpD</fullName>
    </submittedName>
</protein>
<keyword evidence="2" id="KW-0378">Hydrolase</keyword>
<name>A0A840X7T5_9MICO</name>
<dbReference type="AlphaFoldDB" id="A0A840X7T5"/>
<dbReference type="Proteomes" id="UP000552883">
    <property type="component" value="Unassembled WGS sequence"/>
</dbReference>
<dbReference type="Pfam" id="PF01551">
    <property type="entry name" value="Peptidase_M23"/>
    <property type="match status" value="1"/>
</dbReference>
<accession>A0A840X7T5</accession>
<gene>
    <name evidence="2" type="ORF">BJ959_000760</name>
</gene>
<dbReference type="CDD" id="cd12797">
    <property type="entry name" value="M23_peptidase"/>
    <property type="match status" value="1"/>
</dbReference>
<dbReference type="InterPro" id="IPR050570">
    <property type="entry name" value="Cell_wall_metabolism_enzyme"/>
</dbReference>
<dbReference type="RefSeq" id="WP_153982499.1">
    <property type="nucleotide sequence ID" value="NZ_BAAANZ010000009.1"/>
</dbReference>
<dbReference type="EMBL" id="JACHBS010000001">
    <property type="protein sequence ID" value="MBB5617264.1"/>
    <property type="molecule type" value="Genomic_DNA"/>
</dbReference>
<dbReference type="GO" id="GO:0004222">
    <property type="term" value="F:metalloendopeptidase activity"/>
    <property type="evidence" value="ECO:0007669"/>
    <property type="project" value="TreeGrafter"/>
</dbReference>
<dbReference type="Gene3D" id="2.70.70.10">
    <property type="entry name" value="Glucose Permease (Domain IIA)"/>
    <property type="match status" value="1"/>
</dbReference>
<keyword evidence="3" id="KW-1185">Reference proteome</keyword>